<accession>L8WL69</accession>
<feature type="domain" description="Prenyltransferase alpha-alpha toroid" evidence="2">
    <location>
        <begin position="6"/>
        <end position="62"/>
    </location>
</feature>
<dbReference type="STRING" id="983506.L8WL69"/>
<name>L8WL69_THACA</name>
<dbReference type="SUPFAM" id="SSF48239">
    <property type="entry name" value="Terpenoid cyclases/Protein prenyltransferases"/>
    <property type="match status" value="1"/>
</dbReference>
<dbReference type="EMBL" id="AFRT01002101">
    <property type="protein sequence ID" value="ELU38675.1"/>
    <property type="molecule type" value="Genomic_DNA"/>
</dbReference>
<reference evidence="3 4" key="1">
    <citation type="journal article" date="2013" name="Nat. Commun.">
        <title>The evolution and pathogenic mechanisms of the rice sheath blight pathogen.</title>
        <authorList>
            <person name="Zheng A."/>
            <person name="Lin R."/>
            <person name="Xu L."/>
            <person name="Qin P."/>
            <person name="Tang C."/>
            <person name="Ai P."/>
            <person name="Zhang D."/>
            <person name="Liu Y."/>
            <person name="Sun Z."/>
            <person name="Feng H."/>
            <person name="Wang Y."/>
            <person name="Chen Y."/>
            <person name="Liang X."/>
            <person name="Fu R."/>
            <person name="Li Q."/>
            <person name="Zhang J."/>
            <person name="Yu X."/>
            <person name="Xie Z."/>
            <person name="Ding L."/>
            <person name="Guan P."/>
            <person name="Tang J."/>
            <person name="Liang Y."/>
            <person name="Wang S."/>
            <person name="Deng Q."/>
            <person name="Li S."/>
            <person name="Zhu J."/>
            <person name="Wang L."/>
            <person name="Liu H."/>
            <person name="Li P."/>
        </authorList>
    </citation>
    <scope>NUCLEOTIDE SEQUENCE [LARGE SCALE GENOMIC DNA]</scope>
    <source>
        <strain evidence="4">AG-1 IA</strain>
    </source>
</reference>
<keyword evidence="4" id="KW-1185">Reference proteome</keyword>
<evidence type="ECO:0000313" key="4">
    <source>
        <dbReference type="Proteomes" id="UP000011668"/>
    </source>
</evidence>
<organism evidence="3 4">
    <name type="scientific">Thanatephorus cucumeris (strain AG1-IA)</name>
    <name type="common">Rice sheath blight fungus</name>
    <name type="synonym">Rhizoctonia solani</name>
    <dbReference type="NCBI Taxonomy" id="983506"/>
    <lineage>
        <taxon>Eukaryota</taxon>
        <taxon>Fungi</taxon>
        <taxon>Dikarya</taxon>
        <taxon>Basidiomycota</taxon>
        <taxon>Agaricomycotina</taxon>
        <taxon>Agaricomycetes</taxon>
        <taxon>Cantharellales</taxon>
        <taxon>Ceratobasidiaceae</taxon>
        <taxon>Rhizoctonia</taxon>
        <taxon>Rhizoctonia solani AG-1</taxon>
    </lineage>
</organism>
<dbReference type="Gene3D" id="1.50.10.20">
    <property type="match status" value="1"/>
</dbReference>
<dbReference type="GO" id="GO:0003824">
    <property type="term" value="F:catalytic activity"/>
    <property type="evidence" value="ECO:0007669"/>
    <property type="project" value="InterPro"/>
</dbReference>
<protein>
    <submittedName>
        <fullName evidence="3">Prenyltrans domain-containing protein</fullName>
    </submittedName>
</protein>
<dbReference type="OrthoDB" id="5428259at2759"/>
<dbReference type="InterPro" id="IPR008930">
    <property type="entry name" value="Terpenoid_cyclase/PrenylTrfase"/>
</dbReference>
<keyword evidence="1" id="KW-0677">Repeat</keyword>
<proteinExistence type="predicted"/>
<dbReference type="Pfam" id="PF00432">
    <property type="entry name" value="Prenyltrans"/>
    <property type="match status" value="1"/>
</dbReference>
<evidence type="ECO:0000256" key="1">
    <source>
        <dbReference type="ARBA" id="ARBA00022737"/>
    </source>
</evidence>
<dbReference type="InterPro" id="IPR001330">
    <property type="entry name" value="Prenyltrans"/>
</dbReference>
<gene>
    <name evidence="3" type="ORF">AG1IA_07299</name>
</gene>
<comment type="caution">
    <text evidence="3">The sequence shown here is derived from an EMBL/GenBank/DDBJ whole genome shotgun (WGS) entry which is preliminary data.</text>
</comment>
<dbReference type="AlphaFoldDB" id="L8WL69"/>
<evidence type="ECO:0000313" key="3">
    <source>
        <dbReference type="EMBL" id="ELU38675.1"/>
    </source>
</evidence>
<evidence type="ECO:0000259" key="2">
    <source>
        <dbReference type="Pfam" id="PF00432"/>
    </source>
</evidence>
<dbReference type="Proteomes" id="UP000011668">
    <property type="component" value="Unassembled WGS sequence"/>
</dbReference>
<dbReference type="HOGENOM" id="CLU_1603859_0_0_1"/>
<sequence>MGQPTALDRDEMVEFVMSCWNEKEGGFGTFPGHDAHVLSTLSAIQILVMQNATDKLDKPRITDCKGAQTIYYLCNRLTDHLQAIAGEKLTRGSVFVLRWPYHFSDHYPNSILRRLLDTYASVGTSMAALALAKAAKAMLLKVNSRFRLPSRRWAGGLPNVSYRMEG</sequence>